<proteinExistence type="predicted"/>
<dbReference type="PANTHER" id="PTHR38657:SF1">
    <property type="entry name" value="SLR1343 PROTEIN"/>
    <property type="match status" value="1"/>
</dbReference>
<protein>
    <submittedName>
        <fullName evidence="1">Cryptochrome/photolyase family protein</fullName>
    </submittedName>
</protein>
<dbReference type="Proteomes" id="UP000622317">
    <property type="component" value="Unassembled WGS sequence"/>
</dbReference>
<organism evidence="1 2">
    <name type="scientific">Pelagicoccus enzymogenes</name>
    <dbReference type="NCBI Taxonomy" id="2773457"/>
    <lineage>
        <taxon>Bacteria</taxon>
        <taxon>Pseudomonadati</taxon>
        <taxon>Verrucomicrobiota</taxon>
        <taxon>Opitutia</taxon>
        <taxon>Puniceicoccales</taxon>
        <taxon>Pelagicoccaceae</taxon>
        <taxon>Pelagicoccus</taxon>
    </lineage>
</organism>
<evidence type="ECO:0000313" key="2">
    <source>
        <dbReference type="Proteomes" id="UP000622317"/>
    </source>
</evidence>
<comment type="caution">
    <text evidence="1">The sequence shown here is derived from an EMBL/GenBank/DDBJ whole genome shotgun (WGS) entry which is preliminary data.</text>
</comment>
<keyword evidence="2" id="KW-1185">Reference proteome</keyword>
<dbReference type="Gene3D" id="1.10.579.10">
    <property type="entry name" value="DNA Cyclobutane Dipyrimidine Photolyase, subunit A, domain 3"/>
    <property type="match status" value="1"/>
</dbReference>
<dbReference type="EMBL" id="JACYFG010000051">
    <property type="protein sequence ID" value="MBD5781891.1"/>
    <property type="molecule type" value="Genomic_DNA"/>
</dbReference>
<dbReference type="Gene3D" id="1.25.40.80">
    <property type="match status" value="1"/>
</dbReference>
<dbReference type="PANTHER" id="PTHR38657">
    <property type="entry name" value="SLR1343 PROTEIN"/>
    <property type="match status" value="1"/>
</dbReference>
<sequence>MSSKKRSLLVVLGDQLSDRLKAFSSFDAIWMAEVTAESTHVWSSKIRIALFLSAMRHFAEDLRKRKVELHYRRLDDEPRCETLGEALQAFLEESDFESVRVTQPGDWRVLEELKAACEAAGRDLEVVEDDSFYATLEEFSQHAEGRKQLRMEYFYREMRKTHGVLMEDGEPVGGKWNFDASNRKAFGKEGPERLFPRQRFEPGEITREVIQMVDTKFSEHPGDLEHFDWPVTRADALRALESFIQGELAQFGAHQDAMWMGEPYLNHSLLSSSINLKLLDPKEVVAAAEQAYRDGKVPIESAEGFIRQILGWREYVRGIYWEYMPGYLQRNELEAQEPLPEFYWSGDTEMSCIRDVVTQTMKHGYAHHIQRLMVTGLYGLLLGVDPKAMHDWYLSVYVDAVEWVELPNTLGMSQYADGGVMGSKPYVASGKYIKRMSNYCEKCRFDPDKRSGEGACPFTVLYWDFLARHEESLSGNPRMSMQLRNLKRLSTDDVNEIRKAAKGIREANRAAGGS</sequence>
<dbReference type="InterPro" id="IPR007357">
    <property type="entry name" value="PhrB-like"/>
</dbReference>
<dbReference type="Gene3D" id="3.40.50.620">
    <property type="entry name" value="HUPs"/>
    <property type="match status" value="1"/>
</dbReference>
<accession>A0A927IJ30</accession>
<name>A0A927IJ30_9BACT</name>
<dbReference type="InterPro" id="IPR036134">
    <property type="entry name" value="Crypto/Photolyase_FAD-like_sf"/>
</dbReference>
<dbReference type="Gene3D" id="1.10.10.1710">
    <property type="entry name" value="Deoxyribodipyrimidine photolyase-related"/>
    <property type="match status" value="1"/>
</dbReference>
<dbReference type="SUPFAM" id="SSF48173">
    <property type="entry name" value="Cryptochrome/photolyase FAD-binding domain"/>
    <property type="match status" value="1"/>
</dbReference>
<dbReference type="InterPro" id="IPR052551">
    <property type="entry name" value="UV-DNA_repair_photolyase"/>
</dbReference>
<gene>
    <name evidence="1" type="ORF">IEN85_20490</name>
</gene>
<dbReference type="Pfam" id="PF04244">
    <property type="entry name" value="DPRP"/>
    <property type="match status" value="1"/>
</dbReference>
<dbReference type="AlphaFoldDB" id="A0A927IJ30"/>
<reference evidence="1" key="1">
    <citation type="submission" date="2020-09" db="EMBL/GenBank/DDBJ databases">
        <title>Pelagicoccus enzymogenes sp. nov. with an EPS production, isolated from marine sediment.</title>
        <authorList>
            <person name="Feng X."/>
        </authorList>
    </citation>
    <scope>NUCLEOTIDE SEQUENCE</scope>
    <source>
        <strain evidence="1">NFK12</strain>
    </source>
</reference>
<dbReference type="InterPro" id="IPR014729">
    <property type="entry name" value="Rossmann-like_a/b/a_fold"/>
</dbReference>
<dbReference type="RefSeq" id="WP_191618969.1">
    <property type="nucleotide sequence ID" value="NZ_JACYFG010000051.1"/>
</dbReference>
<evidence type="ECO:0000313" key="1">
    <source>
        <dbReference type="EMBL" id="MBD5781891.1"/>
    </source>
</evidence>